<dbReference type="SUPFAM" id="SSF51126">
    <property type="entry name" value="Pectin lyase-like"/>
    <property type="match status" value="1"/>
</dbReference>
<feature type="compositionally biased region" description="Pro residues" evidence="1">
    <location>
        <begin position="206"/>
        <end position="216"/>
    </location>
</feature>
<dbReference type="EMBL" id="JBHSLD010000013">
    <property type="protein sequence ID" value="MFC5381912.1"/>
    <property type="molecule type" value="Genomic_DNA"/>
</dbReference>
<comment type="caution">
    <text evidence="4">The sequence shown here is derived from an EMBL/GenBank/DDBJ whole genome shotgun (WGS) entry which is preliminary data.</text>
</comment>
<evidence type="ECO:0000256" key="2">
    <source>
        <dbReference type="SAM" id="SignalP"/>
    </source>
</evidence>
<keyword evidence="5" id="KW-1185">Reference proteome</keyword>
<gene>
    <name evidence="4" type="ORF">ACFPJ6_14095</name>
</gene>
<evidence type="ECO:0000313" key="4">
    <source>
        <dbReference type="EMBL" id="MFC5381912.1"/>
    </source>
</evidence>
<dbReference type="InterPro" id="IPR012334">
    <property type="entry name" value="Pectin_lyas_fold"/>
</dbReference>
<evidence type="ECO:0000259" key="3">
    <source>
        <dbReference type="Pfam" id="PF13229"/>
    </source>
</evidence>
<dbReference type="Proteomes" id="UP001596122">
    <property type="component" value="Unassembled WGS sequence"/>
</dbReference>
<organism evidence="4 5">
    <name type="scientific">Aquipuribacter nitratireducens</name>
    <dbReference type="NCBI Taxonomy" id="650104"/>
    <lineage>
        <taxon>Bacteria</taxon>
        <taxon>Bacillati</taxon>
        <taxon>Actinomycetota</taxon>
        <taxon>Actinomycetes</taxon>
        <taxon>Micrococcales</taxon>
        <taxon>Intrasporangiaceae</taxon>
        <taxon>Aquipuribacter</taxon>
    </lineage>
</organism>
<feature type="region of interest" description="Disordered" evidence="1">
    <location>
        <begin position="199"/>
        <end position="232"/>
    </location>
</feature>
<name>A0ABW0GPI8_9MICO</name>
<dbReference type="InterPro" id="IPR039448">
    <property type="entry name" value="Beta_helix"/>
</dbReference>
<feature type="signal peptide" evidence="2">
    <location>
        <begin position="1"/>
        <end position="29"/>
    </location>
</feature>
<dbReference type="RefSeq" id="WP_340271015.1">
    <property type="nucleotide sequence ID" value="NZ_JBBEOG010000009.1"/>
</dbReference>
<feature type="chain" id="PRO_5047146575" description="Right handed beta helix domain-containing protein" evidence="2">
    <location>
        <begin position="30"/>
        <end position="476"/>
    </location>
</feature>
<evidence type="ECO:0000256" key="1">
    <source>
        <dbReference type="SAM" id="MobiDB-lite"/>
    </source>
</evidence>
<accession>A0ABW0GPI8</accession>
<dbReference type="Gene3D" id="2.160.20.10">
    <property type="entry name" value="Single-stranded right-handed beta-helix, Pectin lyase-like"/>
    <property type="match status" value="1"/>
</dbReference>
<protein>
    <recommendedName>
        <fullName evidence="3">Right handed beta helix domain-containing protein</fullName>
    </recommendedName>
</protein>
<proteinExistence type="predicted"/>
<dbReference type="Pfam" id="PF13229">
    <property type="entry name" value="Beta_helix"/>
    <property type="match status" value="1"/>
</dbReference>
<reference evidence="5" key="1">
    <citation type="journal article" date="2019" name="Int. J. Syst. Evol. Microbiol.">
        <title>The Global Catalogue of Microorganisms (GCM) 10K type strain sequencing project: providing services to taxonomists for standard genome sequencing and annotation.</title>
        <authorList>
            <consortium name="The Broad Institute Genomics Platform"/>
            <consortium name="The Broad Institute Genome Sequencing Center for Infectious Disease"/>
            <person name="Wu L."/>
            <person name="Ma J."/>
        </authorList>
    </citation>
    <scope>NUCLEOTIDE SEQUENCE [LARGE SCALE GENOMIC DNA]</scope>
    <source>
        <strain evidence="5">CCUG 43114</strain>
    </source>
</reference>
<keyword evidence="2" id="KW-0732">Signal</keyword>
<dbReference type="InterPro" id="IPR011050">
    <property type="entry name" value="Pectin_lyase_fold/virulence"/>
</dbReference>
<feature type="domain" description="Right handed beta helix" evidence="3">
    <location>
        <begin position="293"/>
        <end position="453"/>
    </location>
</feature>
<evidence type="ECO:0000313" key="5">
    <source>
        <dbReference type="Proteomes" id="UP001596122"/>
    </source>
</evidence>
<feature type="compositionally biased region" description="Low complexity" evidence="1">
    <location>
        <begin position="217"/>
        <end position="227"/>
    </location>
</feature>
<sequence>MTSSRSRLLALLLGFVLALTASFTVPASAATVTLRPGTSHTTPKTATAVNLRVASSFTVPQLPSGGPLYIGVPLRAQNAGTRYHALVRLMPDGAMRLDLRHVVNGTERTLRSVTLPQKLRAGQTLTVEGHVVGSSPVSLAGRAWIKGSATPGWQVGATSSTSDRITRPGLTGATAYLSGSARQLSVGIGSIVAVATSSAPALPSTSPAPAPAPAPAPSTGRPSASTTGVPAGTSLKVHYGNLRITTAGTVVDAMDIRGFLRVEAPNVVVKRSVVRGGKATRVEGVVTVTPSATNFVIQDSEVYPSKPSVMLDGIKGANFTARRVHVHGGVDNIKVHGSNVLIEDSYLHDPHYFSSDPLQGGKATHNDGVQILGGTNIRVIDNTIDVKNTHNAAVQVTQDFAKTSAEISRNHVDGGQCSINLNHKDLVELRTVTLRDNRFGRDTRYSNCGLIATTKVYPALSGNLFTDGSSVPLKRM</sequence>